<dbReference type="Proteomes" id="UP000186698">
    <property type="component" value="Chromosome 5S"/>
</dbReference>
<accession>A0A8J1KTA2</accession>
<gene>
    <name evidence="5" type="primary">LOC108717915</name>
</gene>
<dbReference type="PANTHER" id="PTHR31075">
    <property type="entry name" value="CENTROSOMAL PROTEIN OF 85 KDA"/>
    <property type="match status" value="1"/>
</dbReference>
<evidence type="ECO:0000259" key="3">
    <source>
        <dbReference type="Pfam" id="PF24555"/>
    </source>
</evidence>
<feature type="coiled-coil region" evidence="1">
    <location>
        <begin position="607"/>
        <end position="700"/>
    </location>
</feature>
<feature type="coiled-coil region" evidence="1">
    <location>
        <begin position="492"/>
        <end position="570"/>
    </location>
</feature>
<evidence type="ECO:0000256" key="2">
    <source>
        <dbReference type="SAM" id="MobiDB-lite"/>
    </source>
</evidence>
<keyword evidence="1" id="KW-0175">Coiled coil</keyword>
<feature type="compositionally biased region" description="Polar residues" evidence="2">
    <location>
        <begin position="68"/>
        <end position="82"/>
    </location>
</feature>
<dbReference type="OrthoDB" id="5972981at2759"/>
<dbReference type="AlphaFoldDB" id="A0A8J1KTA2"/>
<dbReference type="RefSeq" id="XP_041420545.1">
    <property type="nucleotide sequence ID" value="XM_041564611.1"/>
</dbReference>
<feature type="compositionally biased region" description="Low complexity" evidence="2">
    <location>
        <begin position="91"/>
        <end position="100"/>
    </location>
</feature>
<dbReference type="InterPro" id="IPR040210">
    <property type="entry name" value="Cep85/Cep85L"/>
</dbReference>
<feature type="region of interest" description="Disordered" evidence="2">
    <location>
        <begin position="68"/>
        <end position="137"/>
    </location>
</feature>
<dbReference type="GeneID" id="108717915"/>
<name>A0A8J1KTA2_XENLA</name>
<protein>
    <submittedName>
        <fullName evidence="5">Centrosomal protein of 85 kDa-like isoform X1</fullName>
    </submittedName>
</protein>
<sequence>MGIATGSLGGNVCGELQFIDSPWQPRSTSIALGCGSDFSSVWISGSDALWHSSGASHNGRISHTRRLSITSDSGDTGIGTSCSDSLEDHPTSSSSSTLKSAYPLGSLTAAHGMPSTPRSSLSRTREDRLDSSRWNSNYSLPAGSRQYGLSTDASLDMKDSRPMKKWSSLSKLSVPDGLTVDSCSEKAGSRHSLEHVGRDSTMSQHSCRHRTTCLHHSMEQLKLDDKDSDKRQYMGIDCKYKYNACNSKTLTTSAVSSRRHTLDMTYSALPESKPSTTLSEPYGQKYSHYAYQGGVPIQPSVRTQMWLTDQLHSNFQDRRLTDDTCVISNWQPLEQLRQEKAQPQVGTCSSRIECTTMPLSQDVTKWESLMKIKEGLLRQKEIVIDRQKQQICHLQQALRGNDSQANQAVVGHAVNGEDFMMHHLKENGKSEHHPSLERTKPHLKDQEDIERKLACAETEIVQLHEVLNQSTSKTSEDIKKLEDKIKTRDKYINSLRKKCQKENELNREKQRRIETLEKYLADLPTLDDVQKQSKRLQVVEEENKQLKETMKNLEKLLNESRTQCEEKDAQTDCQKQREKDLVMTVQSLQEKVQKCLEDGVRLPMLDTAQMQNENDRLREQNDRANKVIDNQQSQIENMIAEIQALREKLYQEHLAAQELEKRLEEKMHCTRQLEVLSFEKQNLKEDNERMRGQIEEMQISRQPLSDKIPVAEQLFKLMSHCLFDLKALCSILNQRVHGKEPNLSLLLGIVSLNSSFEENEACQSTESLTKKLSEAHQLRKDIDDLRTMLSDCYAQDMGDNCITQ</sequence>
<evidence type="ECO:0000313" key="4">
    <source>
        <dbReference type="Proteomes" id="UP000186698"/>
    </source>
</evidence>
<proteinExistence type="predicted"/>
<dbReference type="CTD" id="108717915"/>
<dbReference type="GO" id="GO:0005813">
    <property type="term" value="C:centrosome"/>
    <property type="evidence" value="ECO:0000318"/>
    <property type="project" value="GO_Central"/>
</dbReference>
<organism evidence="4 5">
    <name type="scientific">Xenopus laevis</name>
    <name type="common">African clawed frog</name>
    <dbReference type="NCBI Taxonomy" id="8355"/>
    <lineage>
        <taxon>Eukaryota</taxon>
        <taxon>Metazoa</taxon>
        <taxon>Chordata</taxon>
        <taxon>Craniata</taxon>
        <taxon>Vertebrata</taxon>
        <taxon>Euteleostomi</taxon>
        <taxon>Amphibia</taxon>
        <taxon>Batrachia</taxon>
        <taxon>Anura</taxon>
        <taxon>Pipoidea</taxon>
        <taxon>Pipidae</taxon>
        <taxon>Xenopodinae</taxon>
        <taxon>Xenopus</taxon>
        <taxon>Xenopus</taxon>
    </lineage>
</organism>
<keyword evidence="4" id="KW-1185">Reference proteome</keyword>
<reference evidence="5" key="1">
    <citation type="submission" date="2025-08" db="UniProtKB">
        <authorList>
            <consortium name="RefSeq"/>
        </authorList>
    </citation>
    <scope>IDENTIFICATION</scope>
    <source>
        <strain evidence="5">J_2021</strain>
        <tissue evidence="5">Erythrocytes</tissue>
    </source>
</reference>
<dbReference type="InterPro" id="IPR058190">
    <property type="entry name" value="CC4_CEP85"/>
</dbReference>
<evidence type="ECO:0000313" key="5">
    <source>
        <dbReference type="RefSeq" id="XP_041420545.1"/>
    </source>
</evidence>
<dbReference type="Pfam" id="PF24555">
    <property type="entry name" value="CC4_CEP85"/>
    <property type="match status" value="1"/>
</dbReference>
<feature type="domain" description="Centrosomal protein of 85 kDa-like CC4 coiled-coil" evidence="3">
    <location>
        <begin position="611"/>
        <end position="688"/>
    </location>
</feature>
<evidence type="ECO:0000256" key="1">
    <source>
        <dbReference type="SAM" id="Coils"/>
    </source>
</evidence>
<dbReference type="PANTHER" id="PTHR31075:SF2">
    <property type="entry name" value="CENTROSOMAL PROTEIN OF 85 KDA-LIKE"/>
    <property type="match status" value="1"/>
</dbReference>